<accession>A0AA39R7R6</accession>
<name>A0AA39R7R6_9LECA</name>
<dbReference type="PANTHER" id="PTHR39601">
    <property type="entry name" value="CHORIOGENIN HMINOR"/>
    <property type="match status" value="1"/>
</dbReference>
<dbReference type="AlphaFoldDB" id="A0AA39R7R6"/>
<organism evidence="3 4">
    <name type="scientific">Cladonia borealis</name>
    <dbReference type="NCBI Taxonomy" id="184061"/>
    <lineage>
        <taxon>Eukaryota</taxon>
        <taxon>Fungi</taxon>
        <taxon>Dikarya</taxon>
        <taxon>Ascomycota</taxon>
        <taxon>Pezizomycotina</taxon>
        <taxon>Lecanoromycetes</taxon>
        <taxon>OSLEUM clade</taxon>
        <taxon>Lecanoromycetidae</taxon>
        <taxon>Lecanorales</taxon>
        <taxon>Lecanorineae</taxon>
        <taxon>Cladoniaceae</taxon>
        <taxon>Cladonia</taxon>
    </lineage>
</organism>
<feature type="compositionally biased region" description="Polar residues" evidence="1">
    <location>
        <begin position="739"/>
        <end position="748"/>
    </location>
</feature>
<protein>
    <recommendedName>
        <fullName evidence="2">DUF8004 domain-containing protein</fullName>
    </recommendedName>
</protein>
<evidence type="ECO:0000259" key="2">
    <source>
        <dbReference type="Pfam" id="PF26013"/>
    </source>
</evidence>
<feature type="compositionally biased region" description="Polar residues" evidence="1">
    <location>
        <begin position="1"/>
        <end position="18"/>
    </location>
</feature>
<feature type="compositionally biased region" description="Polar residues" evidence="1">
    <location>
        <begin position="53"/>
        <end position="74"/>
    </location>
</feature>
<dbReference type="PANTHER" id="PTHR39601:SF1">
    <property type="entry name" value="CHORIOGENIN HMINOR"/>
    <property type="match status" value="1"/>
</dbReference>
<evidence type="ECO:0000313" key="4">
    <source>
        <dbReference type="Proteomes" id="UP001166286"/>
    </source>
</evidence>
<sequence>MSTTRSRPLSIIRQGSSERGNRLSKAMSPQRIASPSNTNRRVAKLNLYLQKARNGSSDNLHTNTSEIKPNSPRNTDIKRWDGNRRVTIKWDSMRRDPELWFSSGDCLIHFYERGQSRRGASLRVSLEDIQSSNCSPLLDRYLTYPVPETPPSSSDTDKQNDTTEDFNDPTANAKYEMYIPAPDDLSREEAFRYHLTTRNFFAWMFETPLVGERLGEALIALLTRMDELRPNPEVNQDDMLAYLDEQGYTDFRECPDHALGVLQYAEKCQDRDLWTDAFVHCAGMWDLLDKSAEFEHISRTTRALMSRAHLEMDLRLERAGTSLGNFLEDDLSGTYLGLAKEAHLHLERFRTFLHTFYVGKHGYWPPTVLNRNSSALPKAIYRSMYFEFRNLYEYLVDHSSGVAIQDNKPVDGGICVYQNVVAYDRRHKYSPLPHPLPLVPTVPAQLTRRRSFGRLFAHKQNKLDKRIATSNALREATNSYDDDVMSCELVREYLRFEKQWTMREESSVSSADARKVRWILVYAVLQTLISVTRAPQEVRDTEGVAYPLCCQIAGTPPWQEGETKAKKVKSQPASKRASLGETILALGPDMDVLSSKPAPSVVTPKTSKKVFLPRKISINHNLYVKSPQPLKPSSWEMLNNAYADVSPVDNENGVLLQLPSTSVSPIEHKNVSPLSQNAESDPTTPSTSEAGTGNGAWSASSSEDDTDHTSVTGSDSNYGDDEDDESPNISEKTLKVPTSKRTSFSSFRPGNHNPEVDQYILS</sequence>
<evidence type="ECO:0000256" key="1">
    <source>
        <dbReference type="SAM" id="MobiDB-lite"/>
    </source>
</evidence>
<feature type="region of interest" description="Disordered" evidence="1">
    <location>
        <begin position="1"/>
        <end position="39"/>
    </location>
</feature>
<dbReference type="Pfam" id="PF26013">
    <property type="entry name" value="DUF8004"/>
    <property type="match status" value="1"/>
</dbReference>
<dbReference type="Proteomes" id="UP001166286">
    <property type="component" value="Unassembled WGS sequence"/>
</dbReference>
<feature type="region of interest" description="Disordered" evidence="1">
    <location>
        <begin position="142"/>
        <end position="170"/>
    </location>
</feature>
<keyword evidence="4" id="KW-1185">Reference proteome</keyword>
<evidence type="ECO:0000313" key="3">
    <source>
        <dbReference type="EMBL" id="KAK0515656.1"/>
    </source>
</evidence>
<feature type="domain" description="DUF8004" evidence="2">
    <location>
        <begin position="237"/>
        <end position="328"/>
    </location>
</feature>
<reference evidence="3" key="1">
    <citation type="submission" date="2023-03" db="EMBL/GenBank/DDBJ databases">
        <title>Complete genome of Cladonia borealis.</title>
        <authorList>
            <person name="Park H."/>
        </authorList>
    </citation>
    <scope>NUCLEOTIDE SEQUENCE</scope>
    <source>
        <strain evidence="3">ANT050790</strain>
    </source>
</reference>
<dbReference type="EMBL" id="JAFEKC020000003">
    <property type="protein sequence ID" value="KAK0515656.1"/>
    <property type="molecule type" value="Genomic_DNA"/>
</dbReference>
<feature type="compositionally biased region" description="Polar residues" evidence="1">
    <location>
        <begin position="672"/>
        <end position="701"/>
    </location>
</feature>
<feature type="region of interest" description="Disordered" evidence="1">
    <location>
        <begin position="665"/>
        <end position="762"/>
    </location>
</feature>
<feature type="region of interest" description="Disordered" evidence="1">
    <location>
        <begin position="53"/>
        <end position="79"/>
    </location>
</feature>
<comment type="caution">
    <text evidence="3">The sequence shown here is derived from an EMBL/GenBank/DDBJ whole genome shotgun (WGS) entry which is preliminary data.</text>
</comment>
<dbReference type="InterPro" id="IPR058317">
    <property type="entry name" value="DUF8004"/>
</dbReference>
<gene>
    <name evidence="3" type="ORF">JMJ35_001690</name>
</gene>
<proteinExistence type="predicted"/>